<keyword evidence="6" id="KW-1185">Reference proteome</keyword>
<keyword evidence="2" id="KW-0812">Transmembrane</keyword>
<dbReference type="AlphaFoldDB" id="A0A1Y1YF13"/>
<feature type="chain" id="PRO_5012237437" description="Ig-like domain-containing protein" evidence="3">
    <location>
        <begin position="18"/>
        <end position="388"/>
    </location>
</feature>
<organism evidence="5 6">
    <name type="scientific">Clohesyomyces aquaticus</name>
    <dbReference type="NCBI Taxonomy" id="1231657"/>
    <lineage>
        <taxon>Eukaryota</taxon>
        <taxon>Fungi</taxon>
        <taxon>Dikarya</taxon>
        <taxon>Ascomycota</taxon>
        <taxon>Pezizomycotina</taxon>
        <taxon>Dothideomycetes</taxon>
        <taxon>Pleosporomycetidae</taxon>
        <taxon>Pleosporales</taxon>
        <taxon>Lindgomycetaceae</taxon>
        <taxon>Clohesyomyces</taxon>
    </lineage>
</organism>
<keyword evidence="2" id="KW-1133">Transmembrane helix</keyword>
<feature type="region of interest" description="Disordered" evidence="1">
    <location>
        <begin position="303"/>
        <end position="388"/>
    </location>
</feature>
<proteinExistence type="predicted"/>
<feature type="compositionally biased region" description="Basic and acidic residues" evidence="1">
    <location>
        <begin position="303"/>
        <end position="316"/>
    </location>
</feature>
<dbReference type="InterPro" id="IPR007110">
    <property type="entry name" value="Ig-like_dom"/>
</dbReference>
<dbReference type="OrthoDB" id="5215637at2759"/>
<feature type="compositionally biased region" description="Low complexity" evidence="1">
    <location>
        <begin position="162"/>
        <end position="173"/>
    </location>
</feature>
<evidence type="ECO:0000256" key="2">
    <source>
        <dbReference type="SAM" id="Phobius"/>
    </source>
</evidence>
<evidence type="ECO:0000313" key="6">
    <source>
        <dbReference type="Proteomes" id="UP000193144"/>
    </source>
</evidence>
<evidence type="ECO:0000256" key="1">
    <source>
        <dbReference type="SAM" id="MobiDB-lite"/>
    </source>
</evidence>
<dbReference type="EMBL" id="MCFA01000260">
    <property type="protein sequence ID" value="ORX96296.1"/>
    <property type="molecule type" value="Genomic_DNA"/>
</dbReference>
<evidence type="ECO:0000313" key="5">
    <source>
        <dbReference type="EMBL" id="ORX96296.1"/>
    </source>
</evidence>
<name>A0A1Y1YF13_9PLEO</name>
<feature type="region of interest" description="Disordered" evidence="1">
    <location>
        <begin position="162"/>
        <end position="208"/>
    </location>
</feature>
<feature type="compositionally biased region" description="Low complexity" evidence="1">
    <location>
        <begin position="182"/>
        <end position="202"/>
    </location>
</feature>
<feature type="compositionally biased region" description="Basic and acidic residues" evidence="1">
    <location>
        <begin position="367"/>
        <end position="388"/>
    </location>
</feature>
<accession>A0A1Y1YF13</accession>
<comment type="caution">
    <text evidence="5">The sequence shown here is derived from an EMBL/GenBank/DDBJ whole genome shotgun (WGS) entry which is preliminary data.</text>
</comment>
<keyword evidence="2" id="KW-0472">Membrane</keyword>
<protein>
    <recommendedName>
        <fullName evidence="4">Ig-like domain-containing protein</fullName>
    </recommendedName>
</protein>
<sequence>MILFSIFLLFWIQATDVRHLVVAKTCYFPDGSPVPAGSDLVPCKPYDEGESTCCSVEQTCLSNGLCVSDHQYNWVWRNGCTDRTYKDVSCPNYCQLYPGQGSGGTLVFDCGQGTYCCSNTPSGGYDRASNTTCCSITSLVFKGVVPSTITSISQTPIPVLSSSGASSSLSATSRVTTPTGVASNTTASFASSTSPSKSTTSAPILPASKSSSQKTSIAVGVTVPLTVVSLLALGVVLYRSRRRKTAQTPIEKYHTPIDYYSGHEDKAPIFGFHVRESGPFQGTHDEIQELPGHNNAEVQELATHEPKLIEENETRKKSLGGNETRQKPLNGNGARQPPVGGNEMREEFVRGNGPWKISISGNETGEEPIKAEPVKENAPRPVSEKKAN</sequence>
<keyword evidence="3" id="KW-0732">Signal</keyword>
<gene>
    <name evidence="5" type="ORF">BCR34DRAFT_184513</name>
</gene>
<dbReference type="PROSITE" id="PS50835">
    <property type="entry name" value="IG_LIKE"/>
    <property type="match status" value="1"/>
</dbReference>
<evidence type="ECO:0000256" key="3">
    <source>
        <dbReference type="SAM" id="SignalP"/>
    </source>
</evidence>
<evidence type="ECO:0000259" key="4">
    <source>
        <dbReference type="PROSITE" id="PS50835"/>
    </source>
</evidence>
<feature type="transmembrane region" description="Helical" evidence="2">
    <location>
        <begin position="217"/>
        <end position="238"/>
    </location>
</feature>
<reference evidence="5 6" key="1">
    <citation type="submission" date="2016-07" db="EMBL/GenBank/DDBJ databases">
        <title>Pervasive Adenine N6-methylation of Active Genes in Fungi.</title>
        <authorList>
            <consortium name="DOE Joint Genome Institute"/>
            <person name="Mondo S.J."/>
            <person name="Dannebaum R.O."/>
            <person name="Kuo R.C."/>
            <person name="Labutti K."/>
            <person name="Haridas S."/>
            <person name="Kuo A."/>
            <person name="Salamov A."/>
            <person name="Ahrendt S.R."/>
            <person name="Lipzen A."/>
            <person name="Sullivan W."/>
            <person name="Andreopoulos W.B."/>
            <person name="Clum A."/>
            <person name="Lindquist E."/>
            <person name="Daum C."/>
            <person name="Ramamoorthy G.K."/>
            <person name="Gryganskyi A."/>
            <person name="Culley D."/>
            <person name="Magnuson J.K."/>
            <person name="James T.Y."/>
            <person name="O'Malley M.A."/>
            <person name="Stajich J.E."/>
            <person name="Spatafora J.W."/>
            <person name="Visel A."/>
            <person name="Grigoriev I.V."/>
        </authorList>
    </citation>
    <scope>NUCLEOTIDE SEQUENCE [LARGE SCALE GENOMIC DNA]</scope>
    <source>
        <strain evidence="5 6">CBS 115471</strain>
    </source>
</reference>
<feature type="domain" description="Ig-like" evidence="4">
    <location>
        <begin position="29"/>
        <end position="132"/>
    </location>
</feature>
<dbReference type="Proteomes" id="UP000193144">
    <property type="component" value="Unassembled WGS sequence"/>
</dbReference>
<feature type="signal peptide" evidence="3">
    <location>
        <begin position="1"/>
        <end position="17"/>
    </location>
</feature>